<dbReference type="RefSeq" id="WP_007095354.1">
    <property type="nucleotide sequence ID" value="NZ_CP142125.1"/>
</dbReference>
<dbReference type="Proteomes" id="UP000002945">
    <property type="component" value="Unassembled WGS sequence"/>
</dbReference>
<feature type="transmembrane region" description="Helical" evidence="1">
    <location>
        <begin position="167"/>
        <end position="188"/>
    </location>
</feature>
<feature type="transmembrane region" description="Helical" evidence="1">
    <location>
        <begin position="12"/>
        <end position="38"/>
    </location>
</feature>
<protein>
    <submittedName>
        <fullName evidence="2">Succinate dehydrogenase, cytochrome b558 subunit</fullName>
    </submittedName>
</protein>
<evidence type="ECO:0000313" key="3">
    <source>
        <dbReference type="Proteomes" id="UP000002945"/>
    </source>
</evidence>
<dbReference type="eggNOG" id="ENOG502Z7RU">
    <property type="taxonomic scope" value="Bacteria"/>
</dbReference>
<evidence type="ECO:0000313" key="2">
    <source>
        <dbReference type="EMBL" id="EDP98341.1"/>
    </source>
</evidence>
<dbReference type="SUPFAM" id="SSF81343">
    <property type="entry name" value="Fumarate reductase respiratory complex transmembrane subunits"/>
    <property type="match status" value="1"/>
</dbReference>
<dbReference type="GO" id="GO:0016020">
    <property type="term" value="C:membrane"/>
    <property type="evidence" value="ECO:0007669"/>
    <property type="project" value="InterPro"/>
</dbReference>
<proteinExistence type="predicted"/>
<keyword evidence="1" id="KW-0472">Membrane</keyword>
<dbReference type="STRING" id="391587.KAOT1_14027"/>
<accession>A9DKJ9</accession>
<dbReference type="HOGENOM" id="CLU_077968_0_1_10"/>
<comment type="caution">
    <text evidence="2">The sequence shown here is derived from an EMBL/GenBank/DDBJ whole genome shotgun (WGS) entry which is preliminary data.</text>
</comment>
<dbReference type="InterPro" id="IPR034804">
    <property type="entry name" value="SQR/QFR_C/D"/>
</dbReference>
<keyword evidence="1" id="KW-0812">Transmembrane</keyword>
<dbReference type="InterPro" id="IPR011138">
    <property type="entry name" value="Cytochrome_b-558"/>
</dbReference>
<feature type="transmembrane region" description="Helical" evidence="1">
    <location>
        <begin position="106"/>
        <end position="126"/>
    </location>
</feature>
<dbReference type="CDD" id="cd03498">
    <property type="entry name" value="SQR_TypeB_2_TM"/>
    <property type="match status" value="1"/>
</dbReference>
<feature type="transmembrane region" description="Helical" evidence="1">
    <location>
        <begin position="58"/>
        <end position="78"/>
    </location>
</feature>
<gene>
    <name evidence="2" type="ORF">KAOT1_14027</name>
</gene>
<evidence type="ECO:0000256" key="1">
    <source>
        <dbReference type="SAM" id="Phobius"/>
    </source>
</evidence>
<dbReference type="EMBL" id="ABIB01000001">
    <property type="protein sequence ID" value="EDP98341.1"/>
    <property type="molecule type" value="Genomic_DNA"/>
</dbReference>
<keyword evidence="1" id="KW-1133">Transmembrane helix</keyword>
<dbReference type="OrthoDB" id="9802842at2"/>
<feature type="transmembrane region" description="Helical" evidence="1">
    <location>
        <begin position="208"/>
        <end position="226"/>
    </location>
</feature>
<reference evidence="2 3" key="1">
    <citation type="journal article" date="2011" name="J. Bacteriol.">
        <title>Genome sequence of the algicidal bacterium Kordia algicida OT-1.</title>
        <authorList>
            <person name="Lee H.S."/>
            <person name="Kang S.G."/>
            <person name="Kwon K.K."/>
            <person name="Lee J.H."/>
            <person name="Kim S.J."/>
        </authorList>
    </citation>
    <scope>NUCLEOTIDE SEQUENCE [LARGE SCALE GENOMIC DNA]</scope>
    <source>
        <strain evidence="2 3">OT-1</strain>
    </source>
</reference>
<keyword evidence="3" id="KW-1185">Reference proteome</keyword>
<name>A9DKJ9_9FLAO</name>
<sequence length="230" mass="25882">MSGILNSSIGRKFAMALSALFLMVFILQHFAINILSVFSPEAFNEASHFMGTFWAVQYLLQPVLILGVIFHFVMGFVLEIKNNNARKVSYAKNNGSANSTWMSRNMIWSGGFILVFIVIHMIDFWVHEMNVKYVAGDMTGLIDPTDPNSGFRYYEELVVKFEPIWRVALYCVGFVFLSLHLLHGFGSAFQSIGANNKYTKALKGVSKVYSIGIPAGFIFIALFHHFTGTH</sequence>
<dbReference type="AlphaFoldDB" id="A9DKJ9"/>
<organism evidence="2 3">
    <name type="scientific">Kordia algicida OT-1</name>
    <dbReference type="NCBI Taxonomy" id="391587"/>
    <lineage>
        <taxon>Bacteria</taxon>
        <taxon>Pseudomonadati</taxon>
        <taxon>Bacteroidota</taxon>
        <taxon>Flavobacteriia</taxon>
        <taxon>Flavobacteriales</taxon>
        <taxon>Flavobacteriaceae</taxon>
        <taxon>Kordia</taxon>
    </lineage>
</organism>
<dbReference type="NCBIfam" id="TIGR02046">
    <property type="entry name" value="sdhC_b558_fam"/>
    <property type="match status" value="1"/>
</dbReference>
<dbReference type="Gene3D" id="1.20.1300.10">
    <property type="entry name" value="Fumarate reductase/succinate dehydrogenase, transmembrane subunit"/>
    <property type="match status" value="1"/>
</dbReference>